<feature type="compositionally biased region" description="Basic and acidic residues" evidence="1">
    <location>
        <begin position="269"/>
        <end position="288"/>
    </location>
</feature>
<keyword evidence="2" id="KW-1185">Reference proteome</keyword>
<feature type="region of interest" description="Disordered" evidence="1">
    <location>
        <begin position="52"/>
        <end position="104"/>
    </location>
</feature>
<feature type="compositionally biased region" description="Low complexity" evidence="1">
    <location>
        <begin position="639"/>
        <end position="650"/>
    </location>
</feature>
<feature type="region of interest" description="Disordered" evidence="1">
    <location>
        <begin position="535"/>
        <end position="566"/>
    </location>
</feature>
<name>A0A914UIV3_9BILA</name>
<accession>A0A914UIV3</accession>
<feature type="compositionally biased region" description="Basic residues" evidence="1">
    <location>
        <begin position="552"/>
        <end position="561"/>
    </location>
</feature>
<evidence type="ECO:0000256" key="1">
    <source>
        <dbReference type="SAM" id="MobiDB-lite"/>
    </source>
</evidence>
<protein>
    <submittedName>
        <fullName evidence="3">Uncharacterized protein</fullName>
    </submittedName>
</protein>
<feature type="region of interest" description="Disordered" evidence="1">
    <location>
        <begin position="691"/>
        <end position="725"/>
    </location>
</feature>
<proteinExistence type="predicted"/>
<evidence type="ECO:0000313" key="3">
    <source>
        <dbReference type="WBParaSite" id="PSAMB.scaffold1037size36831.g10606.t1"/>
    </source>
</evidence>
<dbReference type="AlphaFoldDB" id="A0A914UIV3"/>
<feature type="compositionally biased region" description="Polar residues" evidence="1">
    <location>
        <begin position="76"/>
        <end position="103"/>
    </location>
</feature>
<feature type="region of interest" description="Disordered" evidence="1">
    <location>
        <begin position="623"/>
        <end position="650"/>
    </location>
</feature>
<dbReference type="Proteomes" id="UP000887566">
    <property type="component" value="Unplaced"/>
</dbReference>
<evidence type="ECO:0000313" key="2">
    <source>
        <dbReference type="Proteomes" id="UP000887566"/>
    </source>
</evidence>
<feature type="region of interest" description="Disordered" evidence="1">
    <location>
        <begin position="343"/>
        <end position="408"/>
    </location>
</feature>
<feature type="region of interest" description="Disordered" evidence="1">
    <location>
        <begin position="776"/>
        <end position="809"/>
    </location>
</feature>
<feature type="compositionally biased region" description="Basic and acidic residues" evidence="1">
    <location>
        <begin position="380"/>
        <end position="408"/>
    </location>
</feature>
<organism evidence="2 3">
    <name type="scientific">Plectus sambesii</name>
    <dbReference type="NCBI Taxonomy" id="2011161"/>
    <lineage>
        <taxon>Eukaryota</taxon>
        <taxon>Metazoa</taxon>
        <taxon>Ecdysozoa</taxon>
        <taxon>Nematoda</taxon>
        <taxon>Chromadorea</taxon>
        <taxon>Plectida</taxon>
        <taxon>Plectina</taxon>
        <taxon>Plectoidea</taxon>
        <taxon>Plectidae</taxon>
        <taxon>Plectus</taxon>
    </lineage>
</organism>
<sequence>MDESKKKNEKFDSVAFALVQALSPDKRLNRDQIPYAQLRTLVSEFVGKQLTHHYNGRSGGAEQRSSKRGERLGSDEPTTSAGRRSSLSTNCLVESDDNSNSRMSFEDNFSVRTQTLVRVASEKALASMSSSSSSNVVFGGSKPNVSRVRREIRKIQEVRARRREARKCSDIVEFKCEEPELPVPINKLYSRLLAEKRCSYHCFQVLTNSINNFYRPRTWTDNVELAAMILTENSVDSERKKKKGSCRSLSFSKDEEGGKKSRLSVPETPDFKLNRKRQRDQCLNRDSNDNTDGEVVVQTPLAKMRRLAKVKMGARQSPRQHASTREISKRKVSLLLNDIETKQARAADSANKSPVRQAKSPPKPMNKDDFLQNLLSSGSSEKKRPKDGSTEKTPVRFAVAERPKARVKDGKRNLLKRHFSDPNGSLAPDKTWSSSLSLDCDSSGNTVPIIKLSREGRASYSTQVSTKTAKVEDDDYSIVGAAVERYRKRIDKIRAAKYRGTQQENEVFYGRGTSRMNLFEEAQAFAAANKSAGTNMVTRSNGTSDVQSQPQRARKTAKNRQGRSVANQSGGCWYMAHALLNVKNDRPLSPVIPKAMALKFKSPFKLQRLLRRPSRARRRALAKQRAADVSDVCSMKTESSSSRSDSSLRLSVSVDTRKLDSLVADVSAADRKRIERTLLLSPRTNGRLKSAENVEWPTAGTRSRPRSFSISEFPSCPSPPRRSARLLSSTLPSAEESYQTAASFSSEVSSSSGHFADTENTLSADDVFRIMQEKMEGRNLKENGLVDNGERDLSPIFEEPSLRSRPIAS</sequence>
<feature type="region of interest" description="Disordered" evidence="1">
    <location>
        <begin position="241"/>
        <end position="329"/>
    </location>
</feature>
<feature type="compositionally biased region" description="Polar residues" evidence="1">
    <location>
        <begin position="535"/>
        <end position="551"/>
    </location>
</feature>
<reference evidence="3" key="1">
    <citation type="submission" date="2022-11" db="UniProtKB">
        <authorList>
            <consortium name="WormBaseParasite"/>
        </authorList>
    </citation>
    <scope>IDENTIFICATION</scope>
</reference>
<feature type="compositionally biased region" description="Basic and acidic residues" evidence="1">
    <location>
        <begin position="64"/>
        <end position="74"/>
    </location>
</feature>
<dbReference type="WBParaSite" id="PSAMB.scaffold1037size36831.g10606.t1">
    <property type="protein sequence ID" value="PSAMB.scaffold1037size36831.g10606.t1"/>
    <property type="gene ID" value="PSAMB.scaffold1037size36831.g10606"/>
</dbReference>